<keyword evidence="3" id="KW-1185">Reference proteome</keyword>
<evidence type="ECO:0000259" key="1">
    <source>
        <dbReference type="Pfam" id="PF00582"/>
    </source>
</evidence>
<dbReference type="InterPro" id="IPR006016">
    <property type="entry name" value="UspA"/>
</dbReference>
<gene>
    <name evidence="2" type="ORF">Phou_051270</name>
</gene>
<protein>
    <recommendedName>
        <fullName evidence="1">UspA domain-containing protein</fullName>
    </recommendedName>
</protein>
<proteinExistence type="predicted"/>
<evidence type="ECO:0000313" key="3">
    <source>
        <dbReference type="Proteomes" id="UP000482800"/>
    </source>
</evidence>
<dbReference type="SUPFAM" id="SSF52402">
    <property type="entry name" value="Adenine nucleotide alpha hydrolases-like"/>
    <property type="match status" value="1"/>
</dbReference>
<dbReference type="Gene3D" id="3.40.50.12370">
    <property type="match status" value="1"/>
</dbReference>
<dbReference type="EMBL" id="BLPF01000002">
    <property type="protein sequence ID" value="GFJ80947.1"/>
    <property type="molecule type" value="Genomic_DNA"/>
</dbReference>
<sequence length="171" mass="18670">MPRQIAGRVVVGVDLSLAGLRALRLAVAEAGRRGVAVHAVRVWNCDSSWQDDAAGCTEEIGEQARAEAVAAFDAAMGGIPHDVRVVITPVVGRPWSALVDYAYRDNDLLYVGTSQRHWWRRLFRPSTARYCAAHASCPVVVVPAESFVRSAAGRRQTRAIIRELSSRSMTT</sequence>
<evidence type="ECO:0000313" key="2">
    <source>
        <dbReference type="EMBL" id="GFJ80947.1"/>
    </source>
</evidence>
<accession>A0A6V8KGX3</accession>
<organism evidence="2 3">
    <name type="scientific">Phytohabitans houttuyneae</name>
    <dbReference type="NCBI Taxonomy" id="1076126"/>
    <lineage>
        <taxon>Bacteria</taxon>
        <taxon>Bacillati</taxon>
        <taxon>Actinomycetota</taxon>
        <taxon>Actinomycetes</taxon>
        <taxon>Micromonosporales</taxon>
        <taxon>Micromonosporaceae</taxon>
    </lineage>
</organism>
<dbReference type="AlphaFoldDB" id="A0A6V8KGX3"/>
<comment type="caution">
    <text evidence="2">The sequence shown here is derived from an EMBL/GenBank/DDBJ whole genome shotgun (WGS) entry which is preliminary data.</text>
</comment>
<dbReference type="Proteomes" id="UP000482800">
    <property type="component" value="Unassembled WGS sequence"/>
</dbReference>
<dbReference type="CDD" id="cd00293">
    <property type="entry name" value="USP-like"/>
    <property type="match status" value="1"/>
</dbReference>
<dbReference type="Pfam" id="PF00582">
    <property type="entry name" value="Usp"/>
    <property type="match status" value="1"/>
</dbReference>
<reference evidence="2 3" key="2">
    <citation type="submission" date="2020-03" db="EMBL/GenBank/DDBJ databases">
        <authorList>
            <person name="Ichikawa N."/>
            <person name="Kimura A."/>
            <person name="Kitahashi Y."/>
            <person name="Uohara A."/>
        </authorList>
    </citation>
    <scope>NUCLEOTIDE SEQUENCE [LARGE SCALE GENOMIC DNA]</scope>
    <source>
        <strain evidence="2 3">NBRC 108639</strain>
    </source>
</reference>
<reference evidence="2 3" key="1">
    <citation type="submission" date="2020-03" db="EMBL/GenBank/DDBJ databases">
        <title>Whole genome shotgun sequence of Phytohabitans houttuyneae NBRC 108639.</title>
        <authorList>
            <person name="Komaki H."/>
            <person name="Tamura T."/>
        </authorList>
    </citation>
    <scope>NUCLEOTIDE SEQUENCE [LARGE SCALE GENOMIC DNA]</scope>
    <source>
        <strain evidence="2 3">NBRC 108639</strain>
    </source>
</reference>
<feature type="domain" description="UspA" evidence="1">
    <location>
        <begin position="8"/>
        <end position="143"/>
    </location>
</feature>
<name>A0A6V8KGX3_9ACTN</name>
<dbReference type="RefSeq" id="WP_173059422.1">
    <property type="nucleotide sequence ID" value="NZ_BAABGO010000062.1"/>
</dbReference>